<dbReference type="GeneID" id="116192386"/>
<dbReference type="AlphaFoldDB" id="A0A6P8C2A4"/>
<gene>
    <name evidence="4" type="primary">LOC116192386</name>
</gene>
<dbReference type="Proteomes" id="UP000515151">
    <property type="component" value="Chromosome 1"/>
</dbReference>
<organism evidence="3 4">
    <name type="scientific">Punica granatum</name>
    <name type="common">Pomegranate</name>
    <dbReference type="NCBI Taxonomy" id="22663"/>
    <lineage>
        <taxon>Eukaryota</taxon>
        <taxon>Viridiplantae</taxon>
        <taxon>Streptophyta</taxon>
        <taxon>Embryophyta</taxon>
        <taxon>Tracheophyta</taxon>
        <taxon>Spermatophyta</taxon>
        <taxon>Magnoliopsida</taxon>
        <taxon>eudicotyledons</taxon>
        <taxon>Gunneridae</taxon>
        <taxon>Pentapetalae</taxon>
        <taxon>rosids</taxon>
        <taxon>malvids</taxon>
        <taxon>Myrtales</taxon>
        <taxon>Lythraceae</taxon>
        <taxon>Punica</taxon>
    </lineage>
</organism>
<sequence>MRRSLSSVFLMAAFLGLIASMFDVAETIRPLSELSLIGEDNQMLIINPYWSRPSSPPPPPPSIPSGPLPMLRINPSGSFSAPRASSYIQLPSMSTPSDFQRSASPPPLSQKVSPPSRPITNYNKHGPDDDDVFLGMMGHRAMNPSVPDSLSSAGDGSQDIERPARSPPPAPRVSPPSRPLTRLERSPPPALAAFGDRSQDYEKPQKLSTPPPSNPHGPPAAGFYVASYR</sequence>
<evidence type="ECO:0000313" key="3">
    <source>
        <dbReference type="Proteomes" id="UP000515151"/>
    </source>
</evidence>
<feature type="compositionally biased region" description="Polar residues" evidence="1">
    <location>
        <begin position="146"/>
        <end position="155"/>
    </location>
</feature>
<keyword evidence="3" id="KW-1185">Reference proteome</keyword>
<feature type="chain" id="PRO_5028279522" evidence="2">
    <location>
        <begin position="28"/>
        <end position="229"/>
    </location>
</feature>
<evidence type="ECO:0000256" key="2">
    <source>
        <dbReference type="SAM" id="SignalP"/>
    </source>
</evidence>
<proteinExistence type="predicted"/>
<feature type="signal peptide" evidence="2">
    <location>
        <begin position="1"/>
        <end position="27"/>
    </location>
</feature>
<keyword evidence="2" id="KW-0732">Signal</keyword>
<feature type="region of interest" description="Disordered" evidence="1">
    <location>
        <begin position="89"/>
        <end position="229"/>
    </location>
</feature>
<reference evidence="4" key="2">
    <citation type="submission" date="2025-08" db="UniProtKB">
        <authorList>
            <consortium name="RefSeq"/>
        </authorList>
    </citation>
    <scope>IDENTIFICATION</scope>
    <source>
        <tissue evidence="4">Leaf</tissue>
    </source>
</reference>
<evidence type="ECO:0000313" key="4">
    <source>
        <dbReference type="RefSeq" id="XP_031376785.1"/>
    </source>
</evidence>
<reference evidence="3" key="1">
    <citation type="journal article" date="2020" name="Plant Biotechnol. J.">
        <title>The pomegranate (Punica granatum L.) draft genome dissects genetic divergence between soft- and hard-seeded cultivars.</title>
        <authorList>
            <person name="Luo X."/>
            <person name="Li H."/>
            <person name="Wu Z."/>
            <person name="Yao W."/>
            <person name="Zhao P."/>
            <person name="Cao D."/>
            <person name="Yu H."/>
            <person name="Li K."/>
            <person name="Poudel K."/>
            <person name="Zhao D."/>
            <person name="Zhang F."/>
            <person name="Xia X."/>
            <person name="Chen L."/>
            <person name="Wang Q."/>
            <person name="Jing D."/>
            <person name="Cao S."/>
        </authorList>
    </citation>
    <scope>NUCLEOTIDE SEQUENCE [LARGE SCALE GENOMIC DNA]</scope>
    <source>
        <strain evidence="3">cv. Tunisia</strain>
    </source>
</reference>
<feature type="compositionally biased region" description="Pro residues" evidence="1">
    <location>
        <begin position="209"/>
        <end position="218"/>
    </location>
</feature>
<name>A0A6P8C2A4_PUNGR</name>
<accession>A0A6P8C2A4</accession>
<feature type="compositionally biased region" description="Pro residues" evidence="1">
    <location>
        <begin position="165"/>
        <end position="178"/>
    </location>
</feature>
<dbReference type="RefSeq" id="XP_031376785.1">
    <property type="nucleotide sequence ID" value="XM_031520925.1"/>
</dbReference>
<feature type="compositionally biased region" description="Polar residues" evidence="1">
    <location>
        <begin position="89"/>
        <end position="103"/>
    </location>
</feature>
<protein>
    <submittedName>
        <fullName evidence="4">Proline-rich receptor-like protein kinase PERK9</fullName>
    </submittedName>
</protein>
<feature type="compositionally biased region" description="Pro residues" evidence="1">
    <location>
        <begin position="54"/>
        <end position="67"/>
    </location>
</feature>
<evidence type="ECO:0000256" key="1">
    <source>
        <dbReference type="SAM" id="MobiDB-lite"/>
    </source>
</evidence>
<feature type="region of interest" description="Disordered" evidence="1">
    <location>
        <begin position="48"/>
        <end position="76"/>
    </location>
</feature>
<feature type="compositionally biased region" description="Polar residues" evidence="1">
    <location>
        <begin position="110"/>
        <end position="123"/>
    </location>
</feature>